<evidence type="ECO:0000313" key="4">
    <source>
        <dbReference type="Proteomes" id="UP000324767"/>
    </source>
</evidence>
<accession>A0A5M8PXJ4</accession>
<dbReference type="Gene3D" id="1.10.287.110">
    <property type="entry name" value="DnaJ domain"/>
    <property type="match status" value="1"/>
</dbReference>
<dbReference type="PANTHER" id="PTHR44144">
    <property type="entry name" value="DNAJ HOMOLOG SUBFAMILY C MEMBER 9"/>
    <property type="match status" value="1"/>
</dbReference>
<evidence type="ECO:0000259" key="2">
    <source>
        <dbReference type="PROSITE" id="PS50076"/>
    </source>
</evidence>
<dbReference type="FunFam" id="1.10.287.110:FF:000110">
    <property type="entry name" value="DnaJ domain protein (AFU_orthologue AFUA_2G13210)"/>
    <property type="match status" value="1"/>
</dbReference>
<proteinExistence type="predicted"/>
<dbReference type="AlphaFoldDB" id="A0A5M8PXJ4"/>
<reference evidence="3 4" key="1">
    <citation type="submission" date="2019-09" db="EMBL/GenBank/DDBJ databases">
        <title>The hologenome of the rock-dwelling lichen Lasallia pustulata.</title>
        <authorList>
            <person name="Greshake Tzovaras B."/>
            <person name="Segers F."/>
            <person name="Bicker A."/>
            <person name="Dal Grande F."/>
            <person name="Otte J."/>
            <person name="Hankeln T."/>
            <person name="Schmitt I."/>
            <person name="Ebersberger I."/>
        </authorList>
    </citation>
    <scope>NUCLEOTIDE SEQUENCE [LARGE SCALE GENOMIC DNA]</scope>
    <source>
        <strain evidence="3">A1-1</strain>
    </source>
</reference>
<dbReference type="EMBL" id="VXIT01000002">
    <property type="protein sequence ID" value="KAA6414393.1"/>
    <property type="molecule type" value="Genomic_DNA"/>
</dbReference>
<organism evidence="3 4">
    <name type="scientific">Lasallia pustulata</name>
    <dbReference type="NCBI Taxonomy" id="136370"/>
    <lineage>
        <taxon>Eukaryota</taxon>
        <taxon>Fungi</taxon>
        <taxon>Dikarya</taxon>
        <taxon>Ascomycota</taxon>
        <taxon>Pezizomycotina</taxon>
        <taxon>Lecanoromycetes</taxon>
        <taxon>OSLEUM clade</taxon>
        <taxon>Umbilicariomycetidae</taxon>
        <taxon>Umbilicariales</taxon>
        <taxon>Umbilicariaceae</taxon>
        <taxon>Lasallia</taxon>
    </lineage>
</organism>
<feature type="compositionally biased region" description="Basic and acidic residues" evidence="1">
    <location>
        <begin position="193"/>
        <end position="204"/>
    </location>
</feature>
<protein>
    <submittedName>
        <fullName evidence="3">Subfamily member 9</fullName>
    </submittedName>
</protein>
<feature type="region of interest" description="Disordered" evidence="1">
    <location>
        <begin position="182"/>
        <end position="204"/>
    </location>
</feature>
<dbReference type="SMART" id="SM00271">
    <property type="entry name" value="DnaJ"/>
    <property type="match status" value="1"/>
</dbReference>
<dbReference type="PROSITE" id="PS50076">
    <property type="entry name" value="DNAJ_2"/>
    <property type="match status" value="1"/>
</dbReference>
<dbReference type="InterPro" id="IPR036869">
    <property type="entry name" value="J_dom_sf"/>
</dbReference>
<dbReference type="InterPro" id="IPR052594">
    <property type="entry name" value="J_domain-containing_protein"/>
</dbReference>
<comment type="caution">
    <text evidence="3">The sequence shown here is derived from an EMBL/GenBank/DDBJ whole genome shotgun (WGS) entry which is preliminary data.</text>
</comment>
<dbReference type="PANTHER" id="PTHR44144:SF1">
    <property type="entry name" value="DNAJ HOMOLOG SUBFAMILY C MEMBER 9"/>
    <property type="match status" value="1"/>
</dbReference>
<evidence type="ECO:0000313" key="3">
    <source>
        <dbReference type="EMBL" id="KAA6414393.1"/>
    </source>
</evidence>
<feature type="region of interest" description="Disordered" evidence="1">
    <location>
        <begin position="258"/>
        <end position="331"/>
    </location>
</feature>
<dbReference type="GO" id="GO:0005737">
    <property type="term" value="C:cytoplasm"/>
    <property type="evidence" value="ECO:0007669"/>
    <property type="project" value="TreeGrafter"/>
</dbReference>
<feature type="compositionally biased region" description="Basic and acidic residues" evidence="1">
    <location>
        <begin position="294"/>
        <end position="303"/>
    </location>
</feature>
<dbReference type="PROSITE" id="PS00636">
    <property type="entry name" value="DNAJ_1"/>
    <property type="match status" value="1"/>
</dbReference>
<dbReference type="InterPro" id="IPR001623">
    <property type="entry name" value="DnaJ_domain"/>
</dbReference>
<dbReference type="OrthoDB" id="110024at2759"/>
<gene>
    <name evidence="3" type="ORF">FRX48_01142</name>
</gene>
<dbReference type="SUPFAM" id="SSF46565">
    <property type="entry name" value="Chaperone J-domain"/>
    <property type="match status" value="1"/>
</dbReference>
<dbReference type="GO" id="GO:0005634">
    <property type="term" value="C:nucleus"/>
    <property type="evidence" value="ECO:0007669"/>
    <property type="project" value="TreeGrafter"/>
</dbReference>
<dbReference type="CDD" id="cd06257">
    <property type="entry name" value="DnaJ"/>
    <property type="match status" value="1"/>
</dbReference>
<dbReference type="Pfam" id="PF00226">
    <property type="entry name" value="DnaJ"/>
    <property type="match status" value="1"/>
</dbReference>
<evidence type="ECO:0000256" key="1">
    <source>
        <dbReference type="SAM" id="MobiDB-lite"/>
    </source>
</evidence>
<dbReference type="GO" id="GO:0031072">
    <property type="term" value="F:heat shock protein binding"/>
    <property type="evidence" value="ECO:0007669"/>
    <property type="project" value="TreeGrafter"/>
</dbReference>
<dbReference type="Proteomes" id="UP000324767">
    <property type="component" value="Unassembled WGS sequence"/>
</dbReference>
<feature type="domain" description="J" evidence="2">
    <location>
        <begin position="17"/>
        <end position="84"/>
    </location>
</feature>
<dbReference type="InterPro" id="IPR018253">
    <property type="entry name" value="DnaJ_domain_CS"/>
</dbReference>
<dbReference type="Pfam" id="PF23302">
    <property type="entry name" value="HTH_DNAJC9"/>
    <property type="match status" value="1"/>
</dbReference>
<dbReference type="InterPro" id="IPR056453">
    <property type="entry name" value="HTH_DNAJC9"/>
</dbReference>
<name>A0A5M8PXJ4_9LECA</name>
<dbReference type="PRINTS" id="PR00625">
    <property type="entry name" value="JDOMAIN"/>
</dbReference>
<sequence length="331" mass="37298">MPSKVDDLAAEPPTDINPYEALGLDISAGADDIKKTYKKLALKHHPDKVAPQNRAAAHARFQEIAFAYAILSDERRRKRYDLSGNTAESLDLEDDEFSWSDFYREQWADAVTGERLNALKSSYQGSDEEKRDVLRAYKSSKGNMNALFRTVMLSNPLADEERFRQYVDQAIANGEVKAYEAYTNESTRKRERRHENARQEGKEAEGYAKKLGVYDQLFEGKPGKKRTGKVEDESGLAALIQQKSKGRAATFLDNLEAKYASGAKSTKKGKKRLDDEPPEEAFETTASRAKKRKADGNRAKGDEGDQELDEKDKSEELVDNTKPAKKRSMRA</sequence>